<feature type="domain" description="Dienelactone hydrolase" evidence="1">
    <location>
        <begin position="160"/>
        <end position="234"/>
    </location>
</feature>
<dbReference type="Pfam" id="PF01738">
    <property type="entry name" value="DLH"/>
    <property type="match status" value="2"/>
</dbReference>
<name>A0A4Q2D8J7_9AGAR</name>
<keyword evidence="3" id="KW-1185">Reference proteome</keyword>
<gene>
    <name evidence="2" type="ORF">EST38_g11269</name>
</gene>
<reference evidence="2 3" key="1">
    <citation type="submission" date="2019-01" db="EMBL/GenBank/DDBJ databases">
        <title>Draft genome sequence of Psathyrella aberdarensis IHI B618.</title>
        <authorList>
            <person name="Buettner E."/>
            <person name="Kellner H."/>
        </authorList>
    </citation>
    <scope>NUCLEOTIDE SEQUENCE [LARGE SCALE GENOMIC DNA]</scope>
    <source>
        <strain evidence="2 3">IHI B618</strain>
    </source>
</reference>
<accession>A0A4Q2D8J7</accession>
<dbReference type="Proteomes" id="UP000290288">
    <property type="component" value="Unassembled WGS sequence"/>
</dbReference>
<dbReference type="InterPro" id="IPR029058">
    <property type="entry name" value="AB_hydrolase_fold"/>
</dbReference>
<proteinExistence type="predicted"/>
<evidence type="ECO:0000259" key="1">
    <source>
        <dbReference type="Pfam" id="PF01738"/>
    </source>
</evidence>
<comment type="caution">
    <text evidence="2">The sequence shown here is derived from an EMBL/GenBank/DDBJ whole genome shotgun (WGS) entry which is preliminary data.</text>
</comment>
<evidence type="ECO:0000313" key="2">
    <source>
        <dbReference type="EMBL" id="RXW14585.1"/>
    </source>
</evidence>
<dbReference type="Gene3D" id="3.40.50.1820">
    <property type="entry name" value="alpha/beta hydrolase"/>
    <property type="match status" value="1"/>
</dbReference>
<dbReference type="EMBL" id="SDEE01000679">
    <property type="protein sequence ID" value="RXW14585.1"/>
    <property type="molecule type" value="Genomic_DNA"/>
</dbReference>
<dbReference type="PANTHER" id="PTHR17630:SF44">
    <property type="entry name" value="PROTEIN AIM2"/>
    <property type="match status" value="1"/>
</dbReference>
<dbReference type="STRING" id="2316362.A0A4Q2D8J7"/>
<dbReference type="PANTHER" id="PTHR17630">
    <property type="entry name" value="DIENELACTONE HYDROLASE"/>
    <property type="match status" value="1"/>
</dbReference>
<sequence length="236" mass="26356">MSSTESPELAKPPGPCCFEGVKHSGNPVGREDAIGGIPTYIVEPVEGFKSGGKIILFFADIYGPLYINSKLIQDYFASQGYLVLGIDYFQGDAVYLHDSEQGFDREGWKTKNLENAKKIVPGWVEEVRKTYGKDAKYSAVGYCFGAPFTLNYAATEWLSAEPLLLSLAETDHTFPTESRRRAVDILSEKKTTYHVQIFSGVAHGFAVRGDPEVENSRWVKEECARSIIAWFDRFSK</sequence>
<organism evidence="2 3">
    <name type="scientific">Candolleomyces aberdarensis</name>
    <dbReference type="NCBI Taxonomy" id="2316362"/>
    <lineage>
        <taxon>Eukaryota</taxon>
        <taxon>Fungi</taxon>
        <taxon>Dikarya</taxon>
        <taxon>Basidiomycota</taxon>
        <taxon>Agaricomycotina</taxon>
        <taxon>Agaricomycetes</taxon>
        <taxon>Agaricomycetidae</taxon>
        <taxon>Agaricales</taxon>
        <taxon>Agaricineae</taxon>
        <taxon>Psathyrellaceae</taxon>
        <taxon>Candolleomyces</taxon>
    </lineage>
</organism>
<protein>
    <recommendedName>
        <fullName evidence="1">Dienelactone hydrolase domain-containing protein</fullName>
    </recommendedName>
</protein>
<dbReference type="AlphaFoldDB" id="A0A4Q2D8J7"/>
<dbReference type="OrthoDB" id="1393670at2759"/>
<dbReference type="InterPro" id="IPR002925">
    <property type="entry name" value="Dienelactn_hydro"/>
</dbReference>
<evidence type="ECO:0000313" key="3">
    <source>
        <dbReference type="Proteomes" id="UP000290288"/>
    </source>
</evidence>
<dbReference type="GO" id="GO:0016787">
    <property type="term" value="F:hydrolase activity"/>
    <property type="evidence" value="ECO:0007669"/>
    <property type="project" value="InterPro"/>
</dbReference>
<feature type="domain" description="Dienelactone hydrolase" evidence="1">
    <location>
        <begin position="38"/>
        <end position="155"/>
    </location>
</feature>
<dbReference type="SUPFAM" id="SSF53474">
    <property type="entry name" value="alpha/beta-Hydrolases"/>
    <property type="match status" value="1"/>
</dbReference>